<gene>
    <name evidence="6" type="ORF">PRZ48_011892</name>
</gene>
<dbReference type="Proteomes" id="UP001305779">
    <property type="component" value="Unassembled WGS sequence"/>
</dbReference>
<comment type="similarity">
    <text evidence="2">Belongs to the glycosyl hydrolase 17 family.</text>
</comment>
<dbReference type="PANTHER" id="PTHR16631">
    <property type="entry name" value="GLUCAN 1,3-BETA-GLUCOSIDASE"/>
    <property type="match status" value="1"/>
</dbReference>
<comment type="caution">
    <text evidence="6">The sequence shown here is derived from an EMBL/GenBank/DDBJ whole genome shotgun (WGS) entry which is preliminary data.</text>
</comment>
<evidence type="ECO:0000313" key="6">
    <source>
        <dbReference type="EMBL" id="KAK4497441.1"/>
    </source>
</evidence>
<feature type="signal peptide" evidence="5">
    <location>
        <begin position="1"/>
        <end position="17"/>
    </location>
</feature>
<evidence type="ECO:0000256" key="4">
    <source>
        <dbReference type="SAM" id="MobiDB-lite"/>
    </source>
</evidence>
<dbReference type="Gene3D" id="3.20.20.80">
    <property type="entry name" value="Glycosidases"/>
    <property type="match status" value="2"/>
</dbReference>
<comment type="subcellular location">
    <subcellularLocation>
        <location evidence="1">Cell envelope</location>
    </subcellularLocation>
</comment>
<feature type="compositionally biased region" description="Pro residues" evidence="4">
    <location>
        <begin position="93"/>
        <end position="113"/>
    </location>
</feature>
<proteinExistence type="inferred from homology"/>
<feature type="compositionally biased region" description="Gly residues" evidence="4">
    <location>
        <begin position="137"/>
        <end position="148"/>
    </location>
</feature>
<keyword evidence="7" id="KW-1185">Reference proteome</keyword>
<accession>A0ABR0E899</accession>
<evidence type="ECO:0000256" key="3">
    <source>
        <dbReference type="ARBA" id="ARBA00022801"/>
    </source>
</evidence>
<name>A0ABR0E899_ZASCE</name>
<feature type="chain" id="PRO_5045794744" evidence="5">
    <location>
        <begin position="18"/>
        <end position="399"/>
    </location>
</feature>
<dbReference type="InterPro" id="IPR050732">
    <property type="entry name" value="Beta-glucan_modifiers"/>
</dbReference>
<feature type="compositionally biased region" description="Low complexity" evidence="4">
    <location>
        <begin position="127"/>
        <end position="136"/>
    </location>
</feature>
<organism evidence="6 7">
    <name type="scientific">Zasmidium cellare</name>
    <name type="common">Wine cellar mold</name>
    <name type="synonym">Racodium cellare</name>
    <dbReference type="NCBI Taxonomy" id="395010"/>
    <lineage>
        <taxon>Eukaryota</taxon>
        <taxon>Fungi</taxon>
        <taxon>Dikarya</taxon>
        <taxon>Ascomycota</taxon>
        <taxon>Pezizomycotina</taxon>
        <taxon>Dothideomycetes</taxon>
        <taxon>Dothideomycetidae</taxon>
        <taxon>Mycosphaerellales</taxon>
        <taxon>Mycosphaerellaceae</taxon>
        <taxon>Zasmidium</taxon>
    </lineage>
</organism>
<reference evidence="6 7" key="1">
    <citation type="journal article" date="2023" name="G3 (Bethesda)">
        <title>A chromosome-level genome assembly of Zasmidium syzygii isolated from banana leaves.</title>
        <authorList>
            <person name="van Westerhoven A.C."/>
            <person name="Mehrabi R."/>
            <person name="Talebi R."/>
            <person name="Steentjes M.B.F."/>
            <person name="Corcolon B."/>
            <person name="Chong P.A."/>
            <person name="Kema G.H.J."/>
            <person name="Seidl M.F."/>
        </authorList>
    </citation>
    <scope>NUCLEOTIDE SEQUENCE [LARGE SCALE GENOMIC DNA]</scope>
    <source>
        <strain evidence="6 7">P124</strain>
    </source>
</reference>
<evidence type="ECO:0000256" key="2">
    <source>
        <dbReference type="ARBA" id="ARBA00008773"/>
    </source>
</evidence>
<protein>
    <submittedName>
        <fullName evidence="6">Uncharacterized protein</fullName>
    </submittedName>
</protein>
<keyword evidence="5" id="KW-0732">Signal</keyword>
<feature type="region of interest" description="Disordered" evidence="4">
    <location>
        <begin position="73"/>
        <end position="148"/>
    </location>
</feature>
<dbReference type="InterPro" id="IPR017853">
    <property type="entry name" value="GH"/>
</dbReference>
<sequence>MKAGLVTVLALAASASAQVRRGERHHRHVHPKRDQVVETHVQYVTATAPHAVVYVDGNGKPISTAYDGGAAPAATPYKAPAPAPEKEESSAPAPAPYSAPAPAPYSAPAPAPKPETTSKAPVEQPKPSSSAPAAPSYGGGSGSGSGSSGRGITYSPYMADNNCKSAEQVKSDISKISGYDIIRLYGVDCNQVTNVLAAKSKDTKLFVGIFDVTQASTEAQTLIDAVNGDWSGIDTVSVGNEWVNGGKGNAEQVVAAIGSVRSQLKSAGYTGYVVTVDTFVAMIANPSLCEASDYAAANCHAFFDGGKTAQEAGSFVKDQAERVKQACGGKRTVITESGWPYQGEANGAAVPSRENQAAALSSLKENFDKDLILYTAFDDMWKKDFSGSFGCEKYWGFLQ</sequence>
<dbReference type="EMBL" id="JAXOVC010000009">
    <property type="protein sequence ID" value="KAK4497441.1"/>
    <property type="molecule type" value="Genomic_DNA"/>
</dbReference>
<evidence type="ECO:0000256" key="5">
    <source>
        <dbReference type="SAM" id="SignalP"/>
    </source>
</evidence>
<evidence type="ECO:0000256" key="1">
    <source>
        <dbReference type="ARBA" id="ARBA00004196"/>
    </source>
</evidence>
<dbReference type="SUPFAM" id="SSF51445">
    <property type="entry name" value="(Trans)glycosidases"/>
    <property type="match status" value="1"/>
</dbReference>
<evidence type="ECO:0000313" key="7">
    <source>
        <dbReference type="Proteomes" id="UP001305779"/>
    </source>
</evidence>
<dbReference type="PANTHER" id="PTHR16631:SF14">
    <property type="entry name" value="FAMILY 17 GLUCOSIDASE SCW10-RELATED"/>
    <property type="match status" value="1"/>
</dbReference>
<keyword evidence="3" id="KW-0378">Hydrolase</keyword>